<dbReference type="AlphaFoldDB" id="A0AAV6XBW2"/>
<dbReference type="InterPro" id="IPR043502">
    <property type="entry name" value="DNA/RNA_pol_sf"/>
</dbReference>
<keyword evidence="3" id="KW-1185">Reference proteome</keyword>
<dbReference type="Pfam" id="PF00078">
    <property type="entry name" value="RVT_1"/>
    <property type="match status" value="1"/>
</dbReference>
<organism evidence="2 3">
    <name type="scientific">Buddleja alternifolia</name>
    <dbReference type="NCBI Taxonomy" id="168488"/>
    <lineage>
        <taxon>Eukaryota</taxon>
        <taxon>Viridiplantae</taxon>
        <taxon>Streptophyta</taxon>
        <taxon>Embryophyta</taxon>
        <taxon>Tracheophyta</taxon>
        <taxon>Spermatophyta</taxon>
        <taxon>Magnoliopsida</taxon>
        <taxon>eudicotyledons</taxon>
        <taxon>Gunneridae</taxon>
        <taxon>Pentapetalae</taxon>
        <taxon>asterids</taxon>
        <taxon>lamiids</taxon>
        <taxon>Lamiales</taxon>
        <taxon>Scrophulariaceae</taxon>
        <taxon>Buddlejeae</taxon>
        <taxon>Buddleja</taxon>
    </lineage>
</organism>
<sequence length="280" mass="31953">MMSELVSPNQSSFIAGRNTHDNIIVVQEMVHGFKRMKNRKGGMIVKIDLEKAYDKVRWEFVEETLLFFQFPKHTIELIMYCIRCSKPRVLWNGSPLQEFRMSCGVRQGDPLSPYLFVLCMEILAYSIEEAVSSKNWNPIPVCQGAPTFSHIFFADDLLLFARATRGNTATIKEVMNHFCKASGLVINRGKAKVFFAKCIRRRDRCRISMELGIGCSKNLGKYLGVPIVHDKVLPRLFRELIDKVQARLSSWKAKLLNFAGRMTLVKSVMAALPVHTMQST</sequence>
<evidence type="ECO:0000313" key="3">
    <source>
        <dbReference type="Proteomes" id="UP000826271"/>
    </source>
</evidence>
<dbReference type="PANTHER" id="PTHR33116">
    <property type="entry name" value="REVERSE TRANSCRIPTASE ZINC-BINDING DOMAIN-CONTAINING PROTEIN-RELATED-RELATED"/>
    <property type="match status" value="1"/>
</dbReference>
<gene>
    <name evidence="2" type="ORF">BUALT_Bualt08G0052900</name>
</gene>
<evidence type="ECO:0000313" key="2">
    <source>
        <dbReference type="EMBL" id="KAG8377629.1"/>
    </source>
</evidence>
<dbReference type="CDD" id="cd01650">
    <property type="entry name" value="RT_nLTR_like"/>
    <property type="match status" value="1"/>
</dbReference>
<dbReference type="InterPro" id="IPR000477">
    <property type="entry name" value="RT_dom"/>
</dbReference>
<evidence type="ECO:0000259" key="1">
    <source>
        <dbReference type="PROSITE" id="PS50878"/>
    </source>
</evidence>
<dbReference type="PANTHER" id="PTHR33116:SF75">
    <property type="entry name" value="RIBONUCLEASE H PROTEIN"/>
    <property type="match status" value="1"/>
</dbReference>
<dbReference type="PROSITE" id="PS50878">
    <property type="entry name" value="RT_POL"/>
    <property type="match status" value="1"/>
</dbReference>
<name>A0AAV6XBW2_9LAMI</name>
<accession>A0AAV6XBW2</accession>
<dbReference type="Proteomes" id="UP000826271">
    <property type="component" value="Unassembled WGS sequence"/>
</dbReference>
<feature type="domain" description="Reverse transcriptase" evidence="1">
    <location>
        <begin position="1"/>
        <end position="227"/>
    </location>
</feature>
<reference evidence="2" key="1">
    <citation type="submission" date="2019-10" db="EMBL/GenBank/DDBJ databases">
        <authorList>
            <person name="Zhang R."/>
            <person name="Pan Y."/>
            <person name="Wang J."/>
            <person name="Ma R."/>
            <person name="Yu S."/>
        </authorList>
    </citation>
    <scope>NUCLEOTIDE SEQUENCE</scope>
    <source>
        <strain evidence="2">LA-IB0</strain>
        <tissue evidence="2">Leaf</tissue>
    </source>
</reference>
<proteinExistence type="predicted"/>
<dbReference type="EMBL" id="WHWC01000008">
    <property type="protein sequence ID" value="KAG8377629.1"/>
    <property type="molecule type" value="Genomic_DNA"/>
</dbReference>
<protein>
    <recommendedName>
        <fullName evidence="1">Reverse transcriptase domain-containing protein</fullName>
    </recommendedName>
</protein>
<comment type="caution">
    <text evidence="2">The sequence shown here is derived from an EMBL/GenBank/DDBJ whole genome shotgun (WGS) entry which is preliminary data.</text>
</comment>
<dbReference type="SUPFAM" id="SSF56672">
    <property type="entry name" value="DNA/RNA polymerases"/>
    <property type="match status" value="1"/>
</dbReference>